<dbReference type="Pfam" id="PF00378">
    <property type="entry name" value="ECH_1"/>
    <property type="match status" value="1"/>
</dbReference>
<dbReference type="EMBL" id="BMNI01000002">
    <property type="protein sequence ID" value="GGO87030.1"/>
    <property type="molecule type" value="Genomic_DNA"/>
</dbReference>
<dbReference type="RefSeq" id="WP_188782979.1">
    <property type="nucleotide sequence ID" value="NZ_BMNI01000002.1"/>
</dbReference>
<organism evidence="1 2">
    <name type="scientific">Nocardioides phosphati</name>
    <dbReference type="NCBI Taxonomy" id="1867775"/>
    <lineage>
        <taxon>Bacteria</taxon>
        <taxon>Bacillati</taxon>
        <taxon>Actinomycetota</taxon>
        <taxon>Actinomycetes</taxon>
        <taxon>Propionibacteriales</taxon>
        <taxon>Nocardioidaceae</taxon>
        <taxon>Nocardioides</taxon>
    </lineage>
</organism>
<dbReference type="InterPro" id="IPR029045">
    <property type="entry name" value="ClpP/crotonase-like_dom_sf"/>
</dbReference>
<gene>
    <name evidence="1" type="ORF">GCM10011584_10670</name>
</gene>
<protein>
    <submittedName>
        <fullName evidence="1">Enoyl-CoA hydratase/isomerase</fullName>
    </submittedName>
</protein>
<dbReference type="InterPro" id="IPR001753">
    <property type="entry name" value="Enoyl-CoA_hydra/iso"/>
</dbReference>
<dbReference type="Proteomes" id="UP000655410">
    <property type="component" value="Unassembled WGS sequence"/>
</dbReference>
<dbReference type="PANTHER" id="PTHR11941">
    <property type="entry name" value="ENOYL-COA HYDRATASE-RELATED"/>
    <property type="match status" value="1"/>
</dbReference>
<dbReference type="Gene3D" id="3.90.226.10">
    <property type="entry name" value="2-enoyl-CoA Hydratase, Chain A, domain 1"/>
    <property type="match status" value="1"/>
</dbReference>
<reference evidence="2" key="1">
    <citation type="journal article" date="2019" name="Int. J. Syst. Evol. Microbiol.">
        <title>The Global Catalogue of Microorganisms (GCM) 10K type strain sequencing project: providing services to taxonomists for standard genome sequencing and annotation.</title>
        <authorList>
            <consortium name="The Broad Institute Genomics Platform"/>
            <consortium name="The Broad Institute Genome Sequencing Center for Infectious Disease"/>
            <person name="Wu L."/>
            <person name="Ma J."/>
        </authorList>
    </citation>
    <scope>NUCLEOTIDE SEQUENCE [LARGE SCALE GENOMIC DNA]</scope>
    <source>
        <strain evidence="2">CGMCC 4.7371</strain>
    </source>
</reference>
<dbReference type="PANTHER" id="PTHR11941:SF75">
    <property type="entry name" value="ENOYL-COA HYDRATASE_ISOMERASE FAMILY PROTEIN"/>
    <property type="match status" value="1"/>
</dbReference>
<dbReference type="CDD" id="cd06558">
    <property type="entry name" value="crotonase-like"/>
    <property type="match status" value="1"/>
</dbReference>
<comment type="caution">
    <text evidence="1">The sequence shown here is derived from an EMBL/GenBank/DDBJ whole genome shotgun (WGS) entry which is preliminary data.</text>
</comment>
<keyword evidence="2" id="KW-1185">Reference proteome</keyword>
<sequence length="228" mass="24156">MTELTRDGDVFVLDISDPALPDDDHRFTYERIAAIDAALDEVEASEGPAALVITARGKFFSNGLVPELFVEPEYTPAYQRLVARLLVSEVPTVGALNGHCYAGALLFALAFDERYARTERGFHCLPEAAIKVPFTAGLAALAMARLAPQVAHRAMVLATRYDAESALAAGILDAIVPAEELLGAAVARAAELAPLRGPVLGSIKNARYAGVVDALHRTESLSVEGATA</sequence>
<dbReference type="SUPFAM" id="SSF52096">
    <property type="entry name" value="ClpP/crotonase"/>
    <property type="match status" value="1"/>
</dbReference>
<accession>A0ABQ2N9I7</accession>
<name>A0ABQ2N9I7_9ACTN</name>
<evidence type="ECO:0000313" key="1">
    <source>
        <dbReference type="EMBL" id="GGO87030.1"/>
    </source>
</evidence>
<evidence type="ECO:0000313" key="2">
    <source>
        <dbReference type="Proteomes" id="UP000655410"/>
    </source>
</evidence>
<proteinExistence type="predicted"/>